<proteinExistence type="inferred from homology"/>
<comment type="caution">
    <text evidence="10">The sequence shown here is derived from an EMBL/GenBank/DDBJ whole genome shotgun (WGS) entry which is preliminary data.</text>
</comment>
<dbReference type="InterPro" id="IPR003660">
    <property type="entry name" value="HAMP_dom"/>
</dbReference>
<dbReference type="InterPro" id="IPR004090">
    <property type="entry name" value="Chemotax_Me-accpt_rcpt"/>
</dbReference>
<organism evidence="10 11">
    <name type="scientific">Planobispora rosea</name>
    <dbReference type="NCBI Taxonomy" id="35762"/>
    <lineage>
        <taxon>Bacteria</taxon>
        <taxon>Bacillati</taxon>
        <taxon>Actinomycetota</taxon>
        <taxon>Actinomycetes</taxon>
        <taxon>Streptosporangiales</taxon>
        <taxon>Streptosporangiaceae</taxon>
        <taxon>Planobispora</taxon>
    </lineage>
</organism>
<dbReference type="PROSITE" id="PS50885">
    <property type="entry name" value="HAMP"/>
    <property type="match status" value="1"/>
</dbReference>
<feature type="region of interest" description="Disordered" evidence="6">
    <location>
        <begin position="288"/>
        <end position="309"/>
    </location>
</feature>
<evidence type="ECO:0000256" key="2">
    <source>
        <dbReference type="ARBA" id="ARBA00022989"/>
    </source>
</evidence>
<evidence type="ECO:0000256" key="5">
    <source>
        <dbReference type="PROSITE-ProRule" id="PRU00284"/>
    </source>
</evidence>
<keyword evidence="7" id="KW-0472">Membrane</keyword>
<feature type="compositionally biased region" description="Polar residues" evidence="6">
    <location>
        <begin position="288"/>
        <end position="301"/>
    </location>
</feature>
<feature type="transmembrane region" description="Helical" evidence="7">
    <location>
        <begin position="12"/>
        <end position="31"/>
    </location>
</feature>
<keyword evidence="3 5" id="KW-0807">Transducer</keyword>
<evidence type="ECO:0000259" key="9">
    <source>
        <dbReference type="PROSITE" id="PS50885"/>
    </source>
</evidence>
<dbReference type="PANTHER" id="PTHR32089">
    <property type="entry name" value="METHYL-ACCEPTING CHEMOTAXIS PROTEIN MCPB"/>
    <property type="match status" value="1"/>
</dbReference>
<dbReference type="PANTHER" id="PTHR32089:SF112">
    <property type="entry name" value="LYSOZYME-LIKE PROTEIN-RELATED"/>
    <property type="match status" value="1"/>
</dbReference>
<gene>
    <name evidence="10" type="ORF">Pro02_56410</name>
</gene>
<protein>
    <submittedName>
        <fullName evidence="10">Methyl-accepting chemotaxis protein</fullName>
    </submittedName>
</protein>
<evidence type="ECO:0000256" key="6">
    <source>
        <dbReference type="SAM" id="MobiDB-lite"/>
    </source>
</evidence>
<feature type="domain" description="Methyl-accepting transducer" evidence="8">
    <location>
        <begin position="266"/>
        <end position="512"/>
    </location>
</feature>
<feature type="domain" description="HAMP" evidence="9">
    <location>
        <begin position="209"/>
        <end position="261"/>
    </location>
</feature>
<keyword evidence="1 7" id="KW-0812">Transmembrane</keyword>
<dbReference type="PROSITE" id="PS50111">
    <property type="entry name" value="CHEMOTAXIS_TRANSDUC_2"/>
    <property type="match status" value="1"/>
</dbReference>
<dbReference type="GO" id="GO:0004888">
    <property type="term" value="F:transmembrane signaling receptor activity"/>
    <property type="evidence" value="ECO:0007669"/>
    <property type="project" value="InterPro"/>
</dbReference>
<dbReference type="GO" id="GO:0006935">
    <property type="term" value="P:chemotaxis"/>
    <property type="evidence" value="ECO:0007669"/>
    <property type="project" value="InterPro"/>
</dbReference>
<reference evidence="10" key="1">
    <citation type="submission" date="2021-01" db="EMBL/GenBank/DDBJ databases">
        <title>Whole genome shotgun sequence of Planobispora rosea NBRC 15558.</title>
        <authorList>
            <person name="Komaki H."/>
            <person name="Tamura T."/>
        </authorList>
    </citation>
    <scope>NUCLEOTIDE SEQUENCE</scope>
    <source>
        <strain evidence="10">NBRC 15558</strain>
    </source>
</reference>
<evidence type="ECO:0000256" key="1">
    <source>
        <dbReference type="ARBA" id="ARBA00022692"/>
    </source>
</evidence>
<evidence type="ECO:0000259" key="8">
    <source>
        <dbReference type="PROSITE" id="PS50111"/>
    </source>
</evidence>
<dbReference type="PRINTS" id="PR00260">
    <property type="entry name" value="CHEMTRNSDUCR"/>
</dbReference>
<comment type="similarity">
    <text evidence="4">Belongs to the methyl-accepting chemotaxis (MCP) protein family.</text>
</comment>
<evidence type="ECO:0000313" key="11">
    <source>
        <dbReference type="Proteomes" id="UP000655044"/>
    </source>
</evidence>
<dbReference type="SMART" id="SM00304">
    <property type="entry name" value="HAMP"/>
    <property type="match status" value="1"/>
</dbReference>
<keyword evidence="11" id="KW-1185">Reference proteome</keyword>
<dbReference type="EMBL" id="BOOI01000056">
    <property type="protein sequence ID" value="GIH87233.1"/>
    <property type="molecule type" value="Genomic_DNA"/>
</dbReference>
<keyword evidence="2 7" id="KW-1133">Transmembrane helix</keyword>
<dbReference type="GO" id="GO:0007165">
    <property type="term" value="P:signal transduction"/>
    <property type="evidence" value="ECO:0007669"/>
    <property type="project" value="UniProtKB-KW"/>
</dbReference>
<name>A0A8J3S4W5_PLARO</name>
<sequence length="524" mass="54388">MRLTIRHQILSLAAGGFVMVTMAGLIGYQGISQLEDTQREAGNAAAALEAVGTADTARVAFRGDVLNAITTRDSAERQKVLDLLGSHVSELRGSFAQIVRLRPELAGELKELDAATDEMIAAGQRVVTLASRVVSDPRQVGAAEARPDFESRYRRFDEMLPELEKAIADEAEGASAAAEATASDAKTLTLVTAGLAAVLLGGAAVLLARRVSRRIGSFVLAMKALADKDLTVRADIGGTDELAELGKSLDEVVTTVRGAIGEIADNAAALISASARLSDTSRDLASGAQTAADQAGSASSNVDQVSESVSSTSQAAQSLQASIRDINGAVTEAVEVAAEAVGLATTTNRTIERLRTSSGEVGAVVNMITSIAQQTNLLALNATIEAARAGEQGKGFAVVAGEVKDLSQETASATEDIESKVAAMRGDTENAIEAIGRIGTVINRIDEIQRSIVAAIEVQSQATQSIGAGIEVVSRSSNDITGSILNVAEATRTTHDGATRTEMAATELAELAHNLNALAERFQR</sequence>
<evidence type="ECO:0000256" key="7">
    <source>
        <dbReference type="SAM" id="Phobius"/>
    </source>
</evidence>
<dbReference type="CDD" id="cd06225">
    <property type="entry name" value="HAMP"/>
    <property type="match status" value="1"/>
</dbReference>
<dbReference type="Gene3D" id="1.10.287.950">
    <property type="entry name" value="Methyl-accepting chemotaxis protein"/>
    <property type="match status" value="1"/>
</dbReference>
<dbReference type="RefSeq" id="WP_068926050.1">
    <property type="nucleotide sequence ID" value="NZ_BMQP01000037.1"/>
</dbReference>
<dbReference type="SMART" id="SM00283">
    <property type="entry name" value="MA"/>
    <property type="match status" value="1"/>
</dbReference>
<evidence type="ECO:0000256" key="4">
    <source>
        <dbReference type="ARBA" id="ARBA00029447"/>
    </source>
</evidence>
<evidence type="ECO:0000256" key="3">
    <source>
        <dbReference type="ARBA" id="ARBA00023224"/>
    </source>
</evidence>
<dbReference type="GO" id="GO:0016020">
    <property type="term" value="C:membrane"/>
    <property type="evidence" value="ECO:0007669"/>
    <property type="project" value="InterPro"/>
</dbReference>
<dbReference type="Pfam" id="PF00672">
    <property type="entry name" value="HAMP"/>
    <property type="match status" value="1"/>
</dbReference>
<dbReference type="InterPro" id="IPR004089">
    <property type="entry name" value="MCPsignal_dom"/>
</dbReference>
<dbReference type="AlphaFoldDB" id="A0A8J3S4W5"/>
<dbReference type="SUPFAM" id="SSF58104">
    <property type="entry name" value="Methyl-accepting chemotaxis protein (MCP) signaling domain"/>
    <property type="match status" value="1"/>
</dbReference>
<dbReference type="Proteomes" id="UP000655044">
    <property type="component" value="Unassembled WGS sequence"/>
</dbReference>
<dbReference type="Pfam" id="PF00015">
    <property type="entry name" value="MCPsignal"/>
    <property type="match status" value="1"/>
</dbReference>
<accession>A0A8J3S4W5</accession>
<evidence type="ECO:0000313" key="10">
    <source>
        <dbReference type="EMBL" id="GIH87233.1"/>
    </source>
</evidence>